<protein>
    <submittedName>
        <fullName evidence="1">Uncharacterized protein</fullName>
    </submittedName>
</protein>
<accession>W2P676</accession>
<evidence type="ECO:0000313" key="1">
    <source>
        <dbReference type="EMBL" id="ETM56286.1"/>
    </source>
</evidence>
<sequence length="87" mass="9405">MDDGVQALLQVIEPKTTGLEVSRHPVCGNPNITERWRGVGELSSAVVVRSMQERGRRLFSVVACRGHLAAETALVFTSEAVGSSQVR</sequence>
<name>W2P676_PHYNI</name>
<dbReference type="Proteomes" id="UP000054532">
    <property type="component" value="Unassembled WGS sequence"/>
</dbReference>
<dbReference type="EMBL" id="KI690547">
    <property type="protein sequence ID" value="ETM56286.1"/>
    <property type="molecule type" value="Genomic_DNA"/>
</dbReference>
<dbReference type="AlphaFoldDB" id="W2P676"/>
<reference evidence="1" key="1">
    <citation type="submission" date="2013-11" db="EMBL/GenBank/DDBJ databases">
        <title>The Genome Sequence of Phytophthora parasitica IAC_01/95.</title>
        <authorList>
            <consortium name="The Broad Institute Genomics Platform"/>
            <person name="Russ C."/>
            <person name="Tyler B."/>
            <person name="Panabieres F."/>
            <person name="Shan W."/>
            <person name="Tripathy S."/>
            <person name="Grunwald N."/>
            <person name="Machado M."/>
            <person name="Johnson C.S."/>
            <person name="Arredondo F."/>
            <person name="Hong C."/>
            <person name="Coffey M."/>
            <person name="Young S.K."/>
            <person name="Zeng Q."/>
            <person name="Gargeya S."/>
            <person name="Fitzgerald M."/>
            <person name="Abouelleil A."/>
            <person name="Alvarado L."/>
            <person name="Chapman S.B."/>
            <person name="Gainer-Dewar J."/>
            <person name="Goldberg J."/>
            <person name="Griggs A."/>
            <person name="Gujja S."/>
            <person name="Hansen M."/>
            <person name="Howarth C."/>
            <person name="Imamovic A."/>
            <person name="Ireland A."/>
            <person name="Larimer J."/>
            <person name="McCowan C."/>
            <person name="Murphy C."/>
            <person name="Pearson M."/>
            <person name="Poon T.W."/>
            <person name="Priest M."/>
            <person name="Roberts A."/>
            <person name="Saif S."/>
            <person name="Shea T."/>
            <person name="Sykes S."/>
            <person name="Wortman J."/>
            <person name="Nusbaum C."/>
            <person name="Birren B."/>
        </authorList>
    </citation>
    <scope>NUCLEOTIDE SEQUENCE [LARGE SCALE GENOMIC DNA]</scope>
    <source>
        <strain evidence="1">IAC_01/95</strain>
    </source>
</reference>
<organism evidence="1">
    <name type="scientific">Phytophthora nicotianae</name>
    <name type="common">Potato buckeye rot agent</name>
    <name type="synonym">Phytophthora parasitica</name>
    <dbReference type="NCBI Taxonomy" id="4792"/>
    <lineage>
        <taxon>Eukaryota</taxon>
        <taxon>Sar</taxon>
        <taxon>Stramenopiles</taxon>
        <taxon>Oomycota</taxon>
        <taxon>Peronosporomycetes</taxon>
        <taxon>Peronosporales</taxon>
        <taxon>Peronosporaceae</taxon>
        <taxon>Phytophthora</taxon>
    </lineage>
</organism>
<proteinExistence type="predicted"/>
<gene>
    <name evidence="1" type="ORF">L914_00712</name>
</gene>
<feature type="non-terminal residue" evidence="1">
    <location>
        <position position="87"/>
    </location>
</feature>